<dbReference type="EMBL" id="JACCBV010000001">
    <property type="protein sequence ID" value="NYE21487.1"/>
    <property type="molecule type" value="Genomic_DNA"/>
</dbReference>
<evidence type="ECO:0000256" key="1">
    <source>
        <dbReference type="SAM" id="MobiDB-lite"/>
    </source>
</evidence>
<keyword evidence="4" id="KW-1185">Reference proteome</keyword>
<dbReference type="Pfam" id="PF25355">
    <property type="entry name" value="DUF7882"/>
    <property type="match status" value="1"/>
</dbReference>
<organism evidence="3 4">
    <name type="scientific">Microbacterium immunditiarum</name>
    <dbReference type="NCBI Taxonomy" id="337480"/>
    <lineage>
        <taxon>Bacteria</taxon>
        <taxon>Bacillati</taxon>
        <taxon>Actinomycetota</taxon>
        <taxon>Actinomycetes</taxon>
        <taxon>Micrococcales</taxon>
        <taxon>Microbacteriaceae</taxon>
        <taxon>Microbacterium</taxon>
    </lineage>
</organism>
<dbReference type="InterPro" id="IPR057204">
    <property type="entry name" value="DUF7882"/>
</dbReference>
<dbReference type="Proteomes" id="UP000576969">
    <property type="component" value="Unassembled WGS sequence"/>
</dbReference>
<evidence type="ECO:0000313" key="4">
    <source>
        <dbReference type="Proteomes" id="UP000576969"/>
    </source>
</evidence>
<feature type="region of interest" description="Disordered" evidence="1">
    <location>
        <begin position="89"/>
        <end position="115"/>
    </location>
</feature>
<accession>A0A7Y9KJB9</accession>
<proteinExistence type="predicted"/>
<sequence length="115" mass="13024">MGKFTYETTIKVEFDDRLLLHLQTVVGTKLRRSESFFFSWREDPSLGGGRTTIWVHPNASLIFRYYGSRAPTLNRLWLEVLMHEANSPSGLHVVPEPAEDEPDDTFAPGHVHAAG</sequence>
<feature type="domain" description="DUF7882" evidence="2">
    <location>
        <begin position="1"/>
        <end position="96"/>
    </location>
</feature>
<evidence type="ECO:0000259" key="2">
    <source>
        <dbReference type="Pfam" id="PF25355"/>
    </source>
</evidence>
<gene>
    <name evidence="3" type="ORF">BJ991_003515</name>
</gene>
<reference evidence="3 4" key="1">
    <citation type="submission" date="2020-07" db="EMBL/GenBank/DDBJ databases">
        <title>Sequencing the genomes of 1000 actinobacteria strains.</title>
        <authorList>
            <person name="Klenk H.-P."/>
        </authorList>
    </citation>
    <scope>NUCLEOTIDE SEQUENCE [LARGE SCALE GENOMIC DNA]</scope>
    <source>
        <strain evidence="3 4">DSM 24662</strain>
    </source>
</reference>
<evidence type="ECO:0000313" key="3">
    <source>
        <dbReference type="EMBL" id="NYE21487.1"/>
    </source>
</evidence>
<dbReference type="RefSeq" id="WP_179492149.1">
    <property type="nucleotide sequence ID" value="NZ_JACCBV010000001.1"/>
</dbReference>
<comment type="caution">
    <text evidence="3">The sequence shown here is derived from an EMBL/GenBank/DDBJ whole genome shotgun (WGS) entry which is preliminary data.</text>
</comment>
<name>A0A7Y9KJB9_9MICO</name>
<protein>
    <recommendedName>
        <fullName evidence="2">DUF7882 domain-containing protein</fullName>
    </recommendedName>
</protein>
<dbReference type="AlphaFoldDB" id="A0A7Y9KJB9"/>